<evidence type="ECO:0000256" key="2">
    <source>
        <dbReference type="ARBA" id="ARBA00012513"/>
    </source>
</evidence>
<dbReference type="InterPro" id="IPR017441">
    <property type="entry name" value="Protein_kinase_ATP_BS"/>
</dbReference>
<keyword evidence="9 14" id="KW-0067">ATP-binding</keyword>
<evidence type="ECO:0000313" key="16">
    <source>
        <dbReference type="EMBL" id="GAU20985.1"/>
    </source>
</evidence>
<name>A0A2Z6M6V3_TRISU</name>
<gene>
    <name evidence="16" type="ORF">TSUD_201340</name>
</gene>
<keyword evidence="6" id="KW-0812">Transmembrane</keyword>
<organism evidence="16 17">
    <name type="scientific">Trifolium subterraneum</name>
    <name type="common">Subterranean clover</name>
    <dbReference type="NCBI Taxonomy" id="3900"/>
    <lineage>
        <taxon>Eukaryota</taxon>
        <taxon>Viridiplantae</taxon>
        <taxon>Streptophyta</taxon>
        <taxon>Embryophyta</taxon>
        <taxon>Tracheophyta</taxon>
        <taxon>Spermatophyta</taxon>
        <taxon>Magnoliopsida</taxon>
        <taxon>eudicotyledons</taxon>
        <taxon>Gunneridae</taxon>
        <taxon>Pentapetalae</taxon>
        <taxon>rosids</taxon>
        <taxon>fabids</taxon>
        <taxon>Fabales</taxon>
        <taxon>Fabaceae</taxon>
        <taxon>Papilionoideae</taxon>
        <taxon>50 kb inversion clade</taxon>
        <taxon>NPAAA clade</taxon>
        <taxon>Hologalegina</taxon>
        <taxon>IRL clade</taxon>
        <taxon>Trifolieae</taxon>
        <taxon>Trifolium</taxon>
    </lineage>
</organism>
<keyword evidence="3" id="KW-1003">Cell membrane</keyword>
<evidence type="ECO:0000313" key="17">
    <source>
        <dbReference type="Proteomes" id="UP000242715"/>
    </source>
</evidence>
<keyword evidence="7 14" id="KW-0547">Nucleotide-binding</keyword>
<dbReference type="InterPro" id="IPR001245">
    <property type="entry name" value="Ser-Thr/Tyr_kinase_cat_dom"/>
</dbReference>
<dbReference type="GO" id="GO:0005886">
    <property type="term" value="C:plasma membrane"/>
    <property type="evidence" value="ECO:0007669"/>
    <property type="project" value="UniProtKB-SubCell"/>
</dbReference>
<keyword evidence="5" id="KW-0808">Transferase</keyword>
<evidence type="ECO:0000256" key="8">
    <source>
        <dbReference type="ARBA" id="ARBA00022777"/>
    </source>
</evidence>
<evidence type="ECO:0000256" key="5">
    <source>
        <dbReference type="ARBA" id="ARBA00022679"/>
    </source>
</evidence>
<evidence type="ECO:0000256" key="4">
    <source>
        <dbReference type="ARBA" id="ARBA00022527"/>
    </source>
</evidence>
<evidence type="ECO:0000256" key="14">
    <source>
        <dbReference type="PROSITE-ProRule" id="PRU10141"/>
    </source>
</evidence>
<evidence type="ECO:0000256" key="13">
    <source>
        <dbReference type="ARBA" id="ARBA00048679"/>
    </source>
</evidence>
<dbReference type="GO" id="GO:0005524">
    <property type="term" value="F:ATP binding"/>
    <property type="evidence" value="ECO:0007669"/>
    <property type="project" value="UniProtKB-UniRule"/>
</dbReference>
<dbReference type="FunFam" id="3.30.200.20:FF:000406">
    <property type="entry name" value="PTI1-like tyrosine-protein kinase At3g15890"/>
    <property type="match status" value="1"/>
</dbReference>
<comment type="catalytic activity">
    <reaction evidence="12">
        <text>L-threonyl-[protein] + ATP = O-phospho-L-threonyl-[protein] + ADP + H(+)</text>
        <dbReference type="Rhea" id="RHEA:46608"/>
        <dbReference type="Rhea" id="RHEA-COMP:11060"/>
        <dbReference type="Rhea" id="RHEA-COMP:11605"/>
        <dbReference type="ChEBI" id="CHEBI:15378"/>
        <dbReference type="ChEBI" id="CHEBI:30013"/>
        <dbReference type="ChEBI" id="CHEBI:30616"/>
        <dbReference type="ChEBI" id="CHEBI:61977"/>
        <dbReference type="ChEBI" id="CHEBI:456216"/>
        <dbReference type="EC" id="2.7.11.1"/>
    </reaction>
</comment>
<keyword evidence="17" id="KW-1185">Reference proteome</keyword>
<comment type="subcellular location">
    <subcellularLocation>
        <location evidence="1">Cell membrane</location>
        <topology evidence="1">Single-pass membrane protein</topology>
    </subcellularLocation>
</comment>
<dbReference type="InterPro" id="IPR011009">
    <property type="entry name" value="Kinase-like_dom_sf"/>
</dbReference>
<dbReference type="SUPFAM" id="SSF56112">
    <property type="entry name" value="Protein kinase-like (PK-like)"/>
    <property type="match status" value="1"/>
</dbReference>
<evidence type="ECO:0000256" key="1">
    <source>
        <dbReference type="ARBA" id="ARBA00004162"/>
    </source>
</evidence>
<evidence type="ECO:0000259" key="15">
    <source>
        <dbReference type="PROSITE" id="PS50011"/>
    </source>
</evidence>
<evidence type="ECO:0000256" key="11">
    <source>
        <dbReference type="ARBA" id="ARBA00023136"/>
    </source>
</evidence>
<dbReference type="OrthoDB" id="4062651at2759"/>
<keyword evidence="11" id="KW-0472">Membrane</keyword>
<dbReference type="PANTHER" id="PTHR47982">
    <property type="entry name" value="PROLINE-RICH RECEPTOR-LIKE PROTEIN KINASE PERK4"/>
    <property type="match status" value="1"/>
</dbReference>
<comment type="catalytic activity">
    <reaction evidence="13">
        <text>L-seryl-[protein] + ATP = O-phospho-L-seryl-[protein] + ADP + H(+)</text>
        <dbReference type="Rhea" id="RHEA:17989"/>
        <dbReference type="Rhea" id="RHEA-COMP:9863"/>
        <dbReference type="Rhea" id="RHEA-COMP:11604"/>
        <dbReference type="ChEBI" id="CHEBI:15378"/>
        <dbReference type="ChEBI" id="CHEBI:29999"/>
        <dbReference type="ChEBI" id="CHEBI:30616"/>
        <dbReference type="ChEBI" id="CHEBI:83421"/>
        <dbReference type="ChEBI" id="CHEBI:456216"/>
        <dbReference type="EC" id="2.7.11.1"/>
    </reaction>
</comment>
<dbReference type="PANTHER" id="PTHR47982:SF38">
    <property type="entry name" value="PROTEIN KINASE DOMAIN-CONTAINING PROTEIN"/>
    <property type="match status" value="1"/>
</dbReference>
<evidence type="ECO:0000256" key="3">
    <source>
        <dbReference type="ARBA" id="ARBA00022475"/>
    </source>
</evidence>
<keyword evidence="10" id="KW-1133">Transmembrane helix</keyword>
<dbReference type="EC" id="2.7.11.1" evidence="2"/>
<dbReference type="InterPro" id="IPR000719">
    <property type="entry name" value="Prot_kinase_dom"/>
</dbReference>
<dbReference type="AlphaFoldDB" id="A0A2Z6M6V3"/>
<dbReference type="EMBL" id="DF973223">
    <property type="protein sequence ID" value="GAU20985.1"/>
    <property type="molecule type" value="Genomic_DNA"/>
</dbReference>
<feature type="domain" description="Protein kinase" evidence="15">
    <location>
        <begin position="42"/>
        <end position="267"/>
    </location>
</feature>
<dbReference type="Proteomes" id="UP000242715">
    <property type="component" value="Unassembled WGS sequence"/>
</dbReference>
<dbReference type="PROSITE" id="PS00107">
    <property type="entry name" value="PROTEIN_KINASE_ATP"/>
    <property type="match status" value="1"/>
</dbReference>
<dbReference type="InterPro" id="IPR047117">
    <property type="entry name" value="PERK1-13-like"/>
</dbReference>
<evidence type="ECO:0000256" key="7">
    <source>
        <dbReference type="ARBA" id="ARBA00022741"/>
    </source>
</evidence>
<evidence type="ECO:0000256" key="6">
    <source>
        <dbReference type="ARBA" id="ARBA00022692"/>
    </source>
</evidence>
<evidence type="ECO:0000256" key="12">
    <source>
        <dbReference type="ARBA" id="ARBA00047899"/>
    </source>
</evidence>
<dbReference type="GO" id="GO:0004674">
    <property type="term" value="F:protein serine/threonine kinase activity"/>
    <property type="evidence" value="ECO:0007669"/>
    <property type="project" value="UniProtKB-KW"/>
</dbReference>
<reference evidence="17" key="1">
    <citation type="journal article" date="2017" name="Front. Plant Sci.">
        <title>Climate Clever Clovers: New Paradigm to Reduce the Environmental Footprint of Ruminants by Breeding Low Methanogenic Forages Utilizing Haplotype Variation.</title>
        <authorList>
            <person name="Kaur P."/>
            <person name="Appels R."/>
            <person name="Bayer P.E."/>
            <person name="Keeble-Gagnere G."/>
            <person name="Wang J."/>
            <person name="Hirakawa H."/>
            <person name="Shirasawa K."/>
            <person name="Vercoe P."/>
            <person name="Stefanova K."/>
            <person name="Durmic Z."/>
            <person name="Nichols P."/>
            <person name="Revell C."/>
            <person name="Isobe S.N."/>
            <person name="Edwards D."/>
            <person name="Erskine W."/>
        </authorList>
    </citation>
    <scope>NUCLEOTIDE SEQUENCE [LARGE SCALE GENOMIC DNA]</scope>
    <source>
        <strain evidence="17">cv. Daliak</strain>
    </source>
</reference>
<proteinExistence type="predicted"/>
<evidence type="ECO:0000256" key="9">
    <source>
        <dbReference type="ARBA" id="ARBA00022840"/>
    </source>
</evidence>
<keyword evidence="4" id="KW-0723">Serine/threonine-protein kinase</keyword>
<evidence type="ECO:0000256" key="10">
    <source>
        <dbReference type="ARBA" id="ARBA00022989"/>
    </source>
</evidence>
<feature type="binding site" evidence="14">
    <location>
        <position position="71"/>
    </location>
    <ligand>
        <name>ATP</name>
        <dbReference type="ChEBI" id="CHEBI:30616"/>
    </ligand>
</feature>
<dbReference type="Gene3D" id="1.10.510.10">
    <property type="entry name" value="Transferase(Phosphotransferase) domain 1"/>
    <property type="match status" value="1"/>
</dbReference>
<dbReference type="Gene3D" id="3.30.200.20">
    <property type="entry name" value="Phosphorylase Kinase, domain 1"/>
    <property type="match status" value="1"/>
</dbReference>
<accession>A0A2Z6M6V3</accession>
<sequence>MGSSFSCCGSEKVDEVPSSYGAANNSWRIFTYKELHTATNGFSDDYKLGEGGFGSVYWGRTSDGLQIAVKKLKAMNSKAEMEFAVEVEVLGRVRHNNLLGLRGYCVGDDQRLIVYDYMPNLSLLSHLHGQFTGEVQLNWQRRMSIAIGSAEGILYRDMVDPKLRGNFDENQVKQTVNVAALCVQSEPEKRPNMKQVVNLLKGQEPDQGKVTKMRLDSVKYNEELLALDQPSDDDDDFDGNSSYGVFSAIDVQKMNDPYKRGDIKKVG</sequence>
<protein>
    <recommendedName>
        <fullName evidence="2">non-specific serine/threonine protein kinase</fullName>
        <ecNumber evidence="2">2.7.11.1</ecNumber>
    </recommendedName>
</protein>
<dbReference type="Pfam" id="PF07714">
    <property type="entry name" value="PK_Tyr_Ser-Thr"/>
    <property type="match status" value="1"/>
</dbReference>
<dbReference type="PROSITE" id="PS50011">
    <property type="entry name" value="PROTEIN_KINASE_DOM"/>
    <property type="match status" value="1"/>
</dbReference>
<keyword evidence="8" id="KW-0418">Kinase</keyword>